<comment type="similarity">
    <text evidence="1">Belongs to the GMC oxidoreductase family.</text>
</comment>
<dbReference type="GO" id="GO:0050660">
    <property type="term" value="F:flavin adenine dinucleotide binding"/>
    <property type="evidence" value="ECO:0007669"/>
    <property type="project" value="InterPro"/>
</dbReference>
<name>A0A6A5WJY5_9PLEO</name>
<reference evidence="4" key="1">
    <citation type="journal article" date="2020" name="Stud. Mycol.">
        <title>101 Dothideomycetes genomes: a test case for predicting lifestyles and emergence of pathogens.</title>
        <authorList>
            <person name="Haridas S."/>
            <person name="Albert R."/>
            <person name="Binder M."/>
            <person name="Bloem J."/>
            <person name="Labutti K."/>
            <person name="Salamov A."/>
            <person name="Andreopoulos B."/>
            <person name="Baker S."/>
            <person name="Barry K."/>
            <person name="Bills G."/>
            <person name="Bluhm B."/>
            <person name="Cannon C."/>
            <person name="Castanera R."/>
            <person name="Culley D."/>
            <person name="Daum C."/>
            <person name="Ezra D."/>
            <person name="Gonzalez J."/>
            <person name="Henrissat B."/>
            <person name="Kuo A."/>
            <person name="Liang C."/>
            <person name="Lipzen A."/>
            <person name="Lutzoni F."/>
            <person name="Magnuson J."/>
            <person name="Mondo S."/>
            <person name="Nolan M."/>
            <person name="Ohm R."/>
            <person name="Pangilinan J."/>
            <person name="Park H.-J."/>
            <person name="Ramirez L."/>
            <person name="Alfaro M."/>
            <person name="Sun H."/>
            <person name="Tritt A."/>
            <person name="Yoshinaga Y."/>
            <person name="Zwiers L.-H."/>
            <person name="Turgeon B."/>
            <person name="Goodwin S."/>
            <person name="Spatafora J."/>
            <person name="Crous P."/>
            <person name="Grigoriev I."/>
        </authorList>
    </citation>
    <scope>NUCLEOTIDE SEQUENCE</scope>
    <source>
        <strain evidence="4">CBS 123094</strain>
    </source>
</reference>
<comment type="cofactor">
    <cofactor evidence="2">
        <name>FAD</name>
        <dbReference type="ChEBI" id="CHEBI:57692"/>
    </cofactor>
</comment>
<feature type="binding site" evidence="2">
    <location>
        <position position="91"/>
    </location>
    <ligand>
        <name>FAD</name>
        <dbReference type="ChEBI" id="CHEBI:57692"/>
    </ligand>
</feature>
<keyword evidence="2" id="KW-0274">FAD</keyword>
<dbReference type="SUPFAM" id="SSF54373">
    <property type="entry name" value="FAD-linked reductases, C-terminal domain"/>
    <property type="match status" value="1"/>
</dbReference>
<dbReference type="InterPro" id="IPR007867">
    <property type="entry name" value="GMC_OxRtase_C"/>
</dbReference>
<dbReference type="PROSITE" id="PS00624">
    <property type="entry name" value="GMC_OXRED_2"/>
    <property type="match status" value="1"/>
</dbReference>
<sequence length="611" mass="65715">MADQRKSFDYIIIGGGTAGLVLANRLSEDASTTVAVIEAGGDPSTDPRVIVPGFVATALGSELDWGFGTVPQKQMNNNRLGAAAGKMLGGTSSINFTALLPPSASDIDAWEKLGNDDWNWKTLSPYLEKVFSLTLPDEATAEHLHLTWPHEFAKGGKGPVKASFPASREDPMPRALVETVEQLGFPLTASPFSGHSTGAFGGILTIDPATRTRSSSLTAYYQPVASRTNLEVFTDSMVEKIVIENNGEDEPVATGVKFSRGGMSHVLHATKEVILSAGAFNSPKVLELSGIGDPKILHAAGIDVKLANPFVGTNLQDHIVCGISFEAVDGLSTMDNMMRKDPEVLGKAMEMYQQHKTGPFSTTGVTSFAYLPTADFKEDTNALNFMLDQLKFSSVGNHPLHTARTENLAKILTNADEGTGQYMLFPAHSQYDGDTIIGPEGFGGKPPLEGNYVSVLVGLSHPLSTGTCHITSSDSKEPPEIDHQYYSNELDLELQARHVRYLQKIATTGPFGALFKPEGRRNHPDAFIGDDLEKAKKFVRESSTSNWHSVGTCAMAPKEKGGVVDSKMRVYGVKGLRVVDASIFPLVPQSNTQSLVYMVAERAGDIIRGKA</sequence>
<dbReference type="AlphaFoldDB" id="A0A6A5WJY5"/>
<keyword evidence="5" id="KW-1185">Reference proteome</keyword>
<organism evidence="4 5">
    <name type="scientific">Amniculicola lignicola CBS 123094</name>
    <dbReference type="NCBI Taxonomy" id="1392246"/>
    <lineage>
        <taxon>Eukaryota</taxon>
        <taxon>Fungi</taxon>
        <taxon>Dikarya</taxon>
        <taxon>Ascomycota</taxon>
        <taxon>Pezizomycotina</taxon>
        <taxon>Dothideomycetes</taxon>
        <taxon>Pleosporomycetidae</taxon>
        <taxon>Pleosporales</taxon>
        <taxon>Amniculicolaceae</taxon>
        <taxon>Amniculicola</taxon>
    </lineage>
</organism>
<evidence type="ECO:0000313" key="5">
    <source>
        <dbReference type="Proteomes" id="UP000799779"/>
    </source>
</evidence>
<feature type="domain" description="Glucose-methanol-choline oxidoreductase N-terminal" evidence="3">
    <location>
        <begin position="278"/>
        <end position="292"/>
    </location>
</feature>
<feature type="binding site" evidence="2">
    <location>
        <begin position="547"/>
        <end position="548"/>
    </location>
    <ligand>
        <name>FAD</name>
        <dbReference type="ChEBI" id="CHEBI:57692"/>
    </ligand>
</feature>
<dbReference type="SUPFAM" id="SSF51905">
    <property type="entry name" value="FAD/NAD(P)-binding domain"/>
    <property type="match status" value="1"/>
</dbReference>
<feature type="binding site" evidence="2">
    <location>
        <position position="238"/>
    </location>
    <ligand>
        <name>FAD</name>
        <dbReference type="ChEBI" id="CHEBI:57692"/>
    </ligand>
</feature>
<dbReference type="InterPro" id="IPR036188">
    <property type="entry name" value="FAD/NAD-bd_sf"/>
</dbReference>
<evidence type="ECO:0000313" key="4">
    <source>
        <dbReference type="EMBL" id="KAF2002143.1"/>
    </source>
</evidence>
<dbReference type="GO" id="GO:0016614">
    <property type="term" value="F:oxidoreductase activity, acting on CH-OH group of donors"/>
    <property type="evidence" value="ECO:0007669"/>
    <property type="project" value="InterPro"/>
</dbReference>
<dbReference type="OrthoDB" id="269227at2759"/>
<dbReference type="PANTHER" id="PTHR11552">
    <property type="entry name" value="GLUCOSE-METHANOL-CHOLINE GMC OXIDOREDUCTASE"/>
    <property type="match status" value="1"/>
</dbReference>
<protein>
    <submittedName>
        <fullName evidence="4">GMC oxidoreductase</fullName>
    </submittedName>
</protein>
<dbReference type="PANTHER" id="PTHR11552:SF210">
    <property type="entry name" value="GLUCOSE-METHANOL-CHOLINE OXIDOREDUCTASE N-TERMINAL DOMAIN-CONTAINING PROTEIN-RELATED"/>
    <property type="match status" value="1"/>
</dbReference>
<dbReference type="PIRSF" id="PIRSF000137">
    <property type="entry name" value="Alcohol_oxidase"/>
    <property type="match status" value="1"/>
</dbReference>
<keyword evidence="2" id="KW-0285">Flavoprotein</keyword>
<dbReference type="Gene3D" id="3.50.50.60">
    <property type="entry name" value="FAD/NAD(P)-binding domain"/>
    <property type="match status" value="1"/>
</dbReference>
<dbReference type="Pfam" id="PF05199">
    <property type="entry name" value="GMC_oxred_C"/>
    <property type="match status" value="1"/>
</dbReference>
<dbReference type="Gene3D" id="3.30.560.10">
    <property type="entry name" value="Glucose Oxidase, domain 3"/>
    <property type="match status" value="1"/>
</dbReference>
<evidence type="ECO:0000259" key="3">
    <source>
        <dbReference type="PROSITE" id="PS00624"/>
    </source>
</evidence>
<evidence type="ECO:0000256" key="2">
    <source>
        <dbReference type="PIRSR" id="PIRSR000137-2"/>
    </source>
</evidence>
<gene>
    <name evidence="4" type="ORF">P154DRAFT_463189</name>
</gene>
<dbReference type="InterPro" id="IPR012132">
    <property type="entry name" value="GMC_OxRdtase"/>
</dbReference>
<dbReference type="Proteomes" id="UP000799779">
    <property type="component" value="Unassembled WGS sequence"/>
</dbReference>
<dbReference type="EMBL" id="ML977579">
    <property type="protein sequence ID" value="KAF2002143.1"/>
    <property type="molecule type" value="Genomic_DNA"/>
</dbReference>
<dbReference type="InterPro" id="IPR000172">
    <property type="entry name" value="GMC_OxRdtase_N"/>
</dbReference>
<proteinExistence type="inferred from homology"/>
<evidence type="ECO:0000256" key="1">
    <source>
        <dbReference type="ARBA" id="ARBA00010790"/>
    </source>
</evidence>
<dbReference type="Pfam" id="PF00732">
    <property type="entry name" value="GMC_oxred_N"/>
    <property type="match status" value="1"/>
</dbReference>
<accession>A0A6A5WJY5</accession>